<sequence length="201" mass="22945">MEEVLADTNYSSTETLEMLLKMGLTGYIPNFGRFKPDRAGFTYIEKHDHYICSQGKLLKYKGLKKSHSLSKQYISSTSDCKDCPIRSSCIGKSNQKMITETLSRPLFQQMDQRVKSRKGQRMKKKRHSSVEPVIGTLVNYLNIKQLKTIGLLSANKCLIMSAIAYNLKKLIKFKQPSPPDWAAMIIANLSEKKCCSIYTRF</sequence>
<evidence type="ECO:0000313" key="2">
    <source>
        <dbReference type="EMBL" id="MBL6446850.1"/>
    </source>
</evidence>
<proteinExistence type="predicted"/>
<dbReference type="RefSeq" id="WP_202856392.1">
    <property type="nucleotide sequence ID" value="NZ_JAEUGD010000042.1"/>
</dbReference>
<comment type="caution">
    <text evidence="2">The sequence shown here is derived from an EMBL/GenBank/DDBJ whole genome shotgun (WGS) entry which is preliminary data.</text>
</comment>
<dbReference type="InterPro" id="IPR025668">
    <property type="entry name" value="Tnp_DDE_dom"/>
</dbReference>
<accession>A0A937FYS2</accession>
<dbReference type="PANTHER" id="PTHR33408:SF2">
    <property type="entry name" value="TRANSPOSASE DDE DOMAIN-CONTAINING PROTEIN"/>
    <property type="match status" value="1"/>
</dbReference>
<name>A0A937FYS2_9BACT</name>
<dbReference type="Pfam" id="PF13751">
    <property type="entry name" value="DDE_Tnp_1_6"/>
    <property type="match status" value="1"/>
</dbReference>
<dbReference type="AlphaFoldDB" id="A0A937FYS2"/>
<reference evidence="2" key="1">
    <citation type="submission" date="2021-01" db="EMBL/GenBank/DDBJ databases">
        <title>Fulvivirga kasyanovii gen. nov., sp nov., a novel member of the phylum Bacteroidetes isolated from seawater in a mussel farm.</title>
        <authorList>
            <person name="Zhao L.-H."/>
            <person name="Wang Z.-J."/>
        </authorList>
    </citation>
    <scope>NUCLEOTIDE SEQUENCE</scope>
    <source>
        <strain evidence="2">29W222</strain>
    </source>
</reference>
<evidence type="ECO:0000259" key="1">
    <source>
        <dbReference type="Pfam" id="PF13751"/>
    </source>
</evidence>
<dbReference type="EMBL" id="JAEUGD010000042">
    <property type="protein sequence ID" value="MBL6446850.1"/>
    <property type="molecule type" value="Genomic_DNA"/>
</dbReference>
<feature type="domain" description="Transposase DDE" evidence="1">
    <location>
        <begin position="51"/>
        <end position="171"/>
    </location>
</feature>
<keyword evidence="3" id="KW-1185">Reference proteome</keyword>
<dbReference type="PANTHER" id="PTHR33408">
    <property type="entry name" value="TRANSPOSASE"/>
    <property type="match status" value="1"/>
</dbReference>
<dbReference type="Proteomes" id="UP000614216">
    <property type="component" value="Unassembled WGS sequence"/>
</dbReference>
<protein>
    <submittedName>
        <fullName evidence="2">Transposase</fullName>
    </submittedName>
</protein>
<gene>
    <name evidence="2" type="ORF">JMN32_11040</name>
</gene>
<organism evidence="2 3">
    <name type="scientific">Fulvivirga marina</name>
    <dbReference type="NCBI Taxonomy" id="2494733"/>
    <lineage>
        <taxon>Bacteria</taxon>
        <taxon>Pseudomonadati</taxon>
        <taxon>Bacteroidota</taxon>
        <taxon>Cytophagia</taxon>
        <taxon>Cytophagales</taxon>
        <taxon>Fulvivirgaceae</taxon>
        <taxon>Fulvivirga</taxon>
    </lineage>
</organism>
<evidence type="ECO:0000313" key="3">
    <source>
        <dbReference type="Proteomes" id="UP000614216"/>
    </source>
</evidence>